<gene>
    <name evidence="2" type="ORF">JIN78_06860</name>
</gene>
<sequence>MATAGLMAGSLALSVQRSEAFFFFGGKSDLNVDDLPQEWVRLQGDNLQAYARYLAKLRLEKISVHDVIKAHARVKGSVWNEIPPRSTWDNMGPTLKAADRVAEALGCGLKEVTSAYRSPAYNSRCPGAKPRSYHKQNVALDLMFNTSPSRVARVARELRNNGLFQGGVGRYNVFTHIDTRGYNADW</sequence>
<dbReference type="SUPFAM" id="SSF55166">
    <property type="entry name" value="Hedgehog/DD-peptidase"/>
    <property type="match status" value="1"/>
</dbReference>
<accession>A0A934VM66</accession>
<name>A0A934VM66_9BACT</name>
<dbReference type="Proteomes" id="UP000604083">
    <property type="component" value="Unassembled WGS sequence"/>
</dbReference>
<dbReference type="RefSeq" id="WP_200391212.1">
    <property type="nucleotide sequence ID" value="NZ_JAENIO010000013.1"/>
</dbReference>
<evidence type="ECO:0000313" key="3">
    <source>
        <dbReference type="Proteomes" id="UP000604083"/>
    </source>
</evidence>
<keyword evidence="3" id="KW-1185">Reference proteome</keyword>
<evidence type="ECO:0000313" key="2">
    <source>
        <dbReference type="EMBL" id="MBK1833776.1"/>
    </source>
</evidence>
<reference evidence="2" key="1">
    <citation type="submission" date="2021-01" db="EMBL/GenBank/DDBJ databases">
        <title>Modified the classification status of verrucomicrobia.</title>
        <authorList>
            <person name="Feng X."/>
        </authorList>
    </citation>
    <scope>NUCLEOTIDE SEQUENCE</scope>
    <source>
        <strain evidence="2">KCTC 12986</strain>
    </source>
</reference>
<dbReference type="EMBL" id="JAENIO010000013">
    <property type="protein sequence ID" value="MBK1833776.1"/>
    <property type="molecule type" value="Genomic_DNA"/>
</dbReference>
<protein>
    <recommendedName>
        <fullName evidence="1">Peptidase M15A C-terminal domain-containing protein</fullName>
    </recommendedName>
</protein>
<dbReference type="AlphaFoldDB" id="A0A934VM66"/>
<evidence type="ECO:0000259" key="1">
    <source>
        <dbReference type="Pfam" id="PF08291"/>
    </source>
</evidence>
<dbReference type="InterPro" id="IPR009045">
    <property type="entry name" value="Zn_M74/Hedgehog-like"/>
</dbReference>
<organism evidence="2 3">
    <name type="scientific">Roseibacillus ishigakijimensis</name>
    <dbReference type="NCBI Taxonomy" id="454146"/>
    <lineage>
        <taxon>Bacteria</taxon>
        <taxon>Pseudomonadati</taxon>
        <taxon>Verrucomicrobiota</taxon>
        <taxon>Verrucomicrobiia</taxon>
        <taxon>Verrucomicrobiales</taxon>
        <taxon>Verrucomicrobiaceae</taxon>
        <taxon>Roseibacillus</taxon>
    </lineage>
</organism>
<comment type="caution">
    <text evidence="2">The sequence shown here is derived from an EMBL/GenBank/DDBJ whole genome shotgun (WGS) entry which is preliminary data.</text>
</comment>
<dbReference type="Gene3D" id="3.30.1380.10">
    <property type="match status" value="1"/>
</dbReference>
<proteinExistence type="predicted"/>
<feature type="domain" description="Peptidase M15A C-terminal" evidence="1">
    <location>
        <begin position="99"/>
        <end position="178"/>
    </location>
</feature>
<dbReference type="Pfam" id="PF08291">
    <property type="entry name" value="Peptidase_M15_3"/>
    <property type="match status" value="1"/>
</dbReference>
<dbReference type="InterPro" id="IPR013230">
    <property type="entry name" value="Peptidase_M15A_C"/>
</dbReference>